<evidence type="ECO:0000256" key="5">
    <source>
        <dbReference type="ARBA" id="ARBA00022989"/>
    </source>
</evidence>
<dbReference type="Pfam" id="PF01694">
    <property type="entry name" value="Rhomboid"/>
    <property type="match status" value="1"/>
</dbReference>
<evidence type="ECO:0000259" key="8">
    <source>
        <dbReference type="Pfam" id="PF01694"/>
    </source>
</evidence>
<dbReference type="InterPro" id="IPR022732">
    <property type="entry name" value="Peptidase_S54_GlpG_N"/>
</dbReference>
<dbReference type="Proteomes" id="UP000011885">
    <property type="component" value="Unassembled WGS sequence"/>
</dbReference>
<reference evidence="10 11" key="1">
    <citation type="journal article" date="2013" name="Mar. Genomics">
        <title>Expression of sulfatases in Rhodopirellula baltica and the diversity of sulfatases in the genus Rhodopirellula.</title>
        <authorList>
            <person name="Wegner C.E."/>
            <person name="Richter-Heitmann T."/>
            <person name="Klindworth A."/>
            <person name="Klockow C."/>
            <person name="Richter M."/>
            <person name="Achstetter T."/>
            <person name="Glockner F.O."/>
            <person name="Harder J."/>
        </authorList>
    </citation>
    <scope>NUCLEOTIDE SEQUENCE [LARGE SCALE GENOMIC DNA]</scope>
    <source>
        <strain evidence="10 11">SM41</strain>
    </source>
</reference>
<keyword evidence="6 7" id="KW-0472">Membrane</keyword>
<keyword evidence="3 7" id="KW-0812">Transmembrane</keyword>
<dbReference type="InterPro" id="IPR038236">
    <property type="entry name" value="GlpG_N_sf"/>
</dbReference>
<dbReference type="GO" id="GO:0016020">
    <property type="term" value="C:membrane"/>
    <property type="evidence" value="ECO:0007669"/>
    <property type="project" value="UniProtKB-SubCell"/>
</dbReference>
<evidence type="ECO:0000256" key="4">
    <source>
        <dbReference type="ARBA" id="ARBA00022801"/>
    </source>
</evidence>
<dbReference type="InterPro" id="IPR022764">
    <property type="entry name" value="Peptidase_S54_rhomboid_dom"/>
</dbReference>
<evidence type="ECO:0000256" key="2">
    <source>
        <dbReference type="ARBA" id="ARBA00009045"/>
    </source>
</evidence>
<feature type="transmembrane region" description="Helical" evidence="7">
    <location>
        <begin position="121"/>
        <end position="140"/>
    </location>
</feature>
<dbReference type="SUPFAM" id="SSF144091">
    <property type="entry name" value="Rhomboid-like"/>
    <property type="match status" value="1"/>
</dbReference>
<comment type="subcellular location">
    <subcellularLocation>
        <location evidence="1">Membrane</location>
        <topology evidence="1">Multi-pass membrane protein</topology>
    </subcellularLocation>
</comment>
<feature type="transmembrane region" description="Helical" evidence="7">
    <location>
        <begin position="250"/>
        <end position="269"/>
    </location>
</feature>
<dbReference type="PANTHER" id="PTHR43731">
    <property type="entry name" value="RHOMBOID PROTEASE"/>
    <property type="match status" value="1"/>
</dbReference>
<feature type="domain" description="Peptidase S54 GlpG peptidase N-terminal" evidence="9">
    <location>
        <begin position="1"/>
        <end position="74"/>
    </location>
</feature>
<dbReference type="PANTHER" id="PTHR43731:SF14">
    <property type="entry name" value="PRESENILIN-ASSOCIATED RHOMBOID-LIKE PROTEIN, MITOCHONDRIAL"/>
    <property type="match status" value="1"/>
</dbReference>
<dbReference type="Gene3D" id="3.30.70.2350">
    <property type="match status" value="1"/>
</dbReference>
<protein>
    <submittedName>
        <fullName evidence="10">GlpG protein</fullName>
    </submittedName>
</protein>
<comment type="caution">
    <text evidence="10">The sequence shown here is derived from an EMBL/GenBank/DDBJ whole genome shotgun (WGS) entry which is preliminary data.</text>
</comment>
<dbReference type="Pfam" id="PF12122">
    <property type="entry name" value="Rhomboid_N"/>
    <property type="match status" value="1"/>
</dbReference>
<evidence type="ECO:0000313" key="10">
    <source>
        <dbReference type="EMBL" id="EMI55810.1"/>
    </source>
</evidence>
<accession>M5U2Y8</accession>
<dbReference type="AlphaFoldDB" id="M5U2Y8"/>
<evidence type="ECO:0000256" key="7">
    <source>
        <dbReference type="SAM" id="Phobius"/>
    </source>
</evidence>
<feature type="transmembrane region" description="Helical" evidence="7">
    <location>
        <begin position="224"/>
        <end position="244"/>
    </location>
</feature>
<dbReference type="InterPro" id="IPR035952">
    <property type="entry name" value="Rhomboid-like_sf"/>
</dbReference>
<feature type="transmembrane region" description="Helical" evidence="7">
    <location>
        <begin position="281"/>
        <end position="301"/>
    </location>
</feature>
<proteinExistence type="inferred from homology"/>
<dbReference type="OrthoDB" id="9813074at2"/>
<evidence type="ECO:0000256" key="3">
    <source>
        <dbReference type="ARBA" id="ARBA00022692"/>
    </source>
</evidence>
<evidence type="ECO:0000313" key="11">
    <source>
        <dbReference type="Proteomes" id="UP000011885"/>
    </source>
</evidence>
<feature type="domain" description="Peptidase S54 rhomboid" evidence="8">
    <location>
        <begin position="185"/>
        <end position="323"/>
    </location>
</feature>
<keyword evidence="11" id="KW-1185">Reference proteome</keyword>
<sequence length="327" mass="35834">MRRIGNLPNQTQANRFCDYLQTQSIDAKSSSSDESASAAATEHDIWIRHEQDVEKARELFARFQSDPQASEYDVSAEAARLRKERSDQIAQKIAAQKKAQLRLGRNTTQRGFVGGQGQTPATIPVTIGVIALATVIGFVTNFSRVQIDPERVEQSFGWTAYNALTCVDAITYVRTGDAFASIKGGEVWRLFTPMLLHGNMMHLAFNMINLYILGGVVERIHGSWFYLVLLLICQAIATTTQIALPDWLEPPLAIGASGAVFGVFGFVWIRPKFQASYPVEIPSFNVKFMLGFLVLCFTPILPGIANGAHVGGLLAGMAIAAIAPQKK</sequence>
<feature type="transmembrane region" description="Helical" evidence="7">
    <location>
        <begin position="200"/>
        <end position="217"/>
    </location>
</feature>
<keyword evidence="5 7" id="KW-1133">Transmembrane helix</keyword>
<organism evidence="10 11">
    <name type="scientific">Rhodopirellula sallentina SM41</name>
    <dbReference type="NCBI Taxonomy" id="1263870"/>
    <lineage>
        <taxon>Bacteria</taxon>
        <taxon>Pseudomonadati</taxon>
        <taxon>Planctomycetota</taxon>
        <taxon>Planctomycetia</taxon>
        <taxon>Pirellulales</taxon>
        <taxon>Pirellulaceae</taxon>
        <taxon>Rhodopirellula</taxon>
    </lineage>
</organism>
<dbReference type="Gene3D" id="1.20.1540.10">
    <property type="entry name" value="Rhomboid-like"/>
    <property type="match status" value="1"/>
</dbReference>
<dbReference type="PATRIC" id="fig|1263870.3.peg.2930"/>
<evidence type="ECO:0000256" key="1">
    <source>
        <dbReference type="ARBA" id="ARBA00004141"/>
    </source>
</evidence>
<keyword evidence="4" id="KW-0378">Hydrolase</keyword>
<comment type="similarity">
    <text evidence="2">Belongs to the peptidase S54 family.</text>
</comment>
<gene>
    <name evidence="10" type="ORF">RSSM_02756</name>
</gene>
<dbReference type="EMBL" id="ANOH01000196">
    <property type="protein sequence ID" value="EMI55810.1"/>
    <property type="molecule type" value="Genomic_DNA"/>
</dbReference>
<dbReference type="GO" id="GO:0004252">
    <property type="term" value="F:serine-type endopeptidase activity"/>
    <property type="evidence" value="ECO:0007669"/>
    <property type="project" value="InterPro"/>
</dbReference>
<evidence type="ECO:0000259" key="9">
    <source>
        <dbReference type="Pfam" id="PF12122"/>
    </source>
</evidence>
<evidence type="ECO:0000256" key="6">
    <source>
        <dbReference type="ARBA" id="ARBA00023136"/>
    </source>
</evidence>
<name>M5U2Y8_9BACT</name>
<dbReference type="InterPro" id="IPR050925">
    <property type="entry name" value="Rhomboid_protease_S54"/>
</dbReference>
<dbReference type="RefSeq" id="WP_008678984.1">
    <property type="nucleotide sequence ID" value="NZ_ANOH01000196.1"/>
</dbReference>